<name>A0A0B6WTU6_9BACT</name>
<dbReference type="PANTHER" id="PTHR22789:SF0">
    <property type="entry name" value="3-OXO-TETRONATE 4-PHOSPHATE DECARBOXYLASE-RELATED"/>
    <property type="match status" value="1"/>
</dbReference>
<gene>
    <name evidence="4" type="ORF">PYK22_00460</name>
</gene>
<organism evidence="4 5">
    <name type="scientific">Pyrinomonas methylaliphatogenes</name>
    <dbReference type="NCBI Taxonomy" id="454194"/>
    <lineage>
        <taxon>Bacteria</taxon>
        <taxon>Pseudomonadati</taxon>
        <taxon>Acidobacteriota</taxon>
        <taxon>Blastocatellia</taxon>
        <taxon>Blastocatellales</taxon>
        <taxon>Pyrinomonadaceae</taxon>
        <taxon>Pyrinomonas</taxon>
    </lineage>
</organism>
<dbReference type="GO" id="GO:0046872">
    <property type="term" value="F:metal ion binding"/>
    <property type="evidence" value="ECO:0007669"/>
    <property type="project" value="UniProtKB-KW"/>
</dbReference>
<keyword evidence="2 4" id="KW-0456">Lyase</keyword>
<dbReference type="Proteomes" id="UP000031518">
    <property type="component" value="Unassembled WGS sequence"/>
</dbReference>
<dbReference type="Gene3D" id="3.40.225.10">
    <property type="entry name" value="Class II aldolase/adducin N-terminal domain"/>
    <property type="match status" value="1"/>
</dbReference>
<dbReference type="GO" id="GO:0019323">
    <property type="term" value="P:pentose catabolic process"/>
    <property type="evidence" value="ECO:0007669"/>
    <property type="project" value="TreeGrafter"/>
</dbReference>
<dbReference type="PANTHER" id="PTHR22789">
    <property type="entry name" value="FUCULOSE PHOSPHATE ALDOLASE"/>
    <property type="match status" value="1"/>
</dbReference>
<accession>A0A0B6WTU6</accession>
<dbReference type="EC" id="4.1.2.17" evidence="4"/>
<evidence type="ECO:0000259" key="3">
    <source>
        <dbReference type="SMART" id="SM01007"/>
    </source>
</evidence>
<reference evidence="4 5" key="2">
    <citation type="submission" date="2015-01" db="EMBL/GenBank/DDBJ databases">
        <title>Complete genome sequence of Pyrinomonas methylaliphatogenes type strain K22T.</title>
        <authorList>
            <person name="Lee K.C.Y."/>
            <person name="Power J.F."/>
            <person name="Dunfield P.F."/>
            <person name="Morgan X.C."/>
            <person name="Huttenhower C."/>
            <person name="Stott M.B."/>
        </authorList>
    </citation>
    <scope>NUCLEOTIDE SEQUENCE [LARGE SCALE GENOMIC DNA]</scope>
    <source>
        <strain evidence="4 5">K22</strain>
    </source>
</reference>
<dbReference type="Pfam" id="PF00596">
    <property type="entry name" value="Aldolase_II"/>
    <property type="match status" value="1"/>
</dbReference>
<evidence type="ECO:0000256" key="1">
    <source>
        <dbReference type="ARBA" id="ARBA00022723"/>
    </source>
</evidence>
<reference evidence="4 5" key="1">
    <citation type="submission" date="2013-12" db="EMBL/GenBank/DDBJ databases">
        <authorList>
            <person name="Stott M."/>
        </authorList>
    </citation>
    <scope>NUCLEOTIDE SEQUENCE [LARGE SCALE GENOMIC DNA]</scope>
    <source>
        <strain evidence="4 5">K22</strain>
    </source>
</reference>
<dbReference type="InterPro" id="IPR050197">
    <property type="entry name" value="Aldolase_class_II_sugar_metab"/>
</dbReference>
<evidence type="ECO:0000313" key="5">
    <source>
        <dbReference type="Proteomes" id="UP000031518"/>
    </source>
</evidence>
<proteinExistence type="predicted"/>
<dbReference type="SMART" id="SM01007">
    <property type="entry name" value="Aldolase_II"/>
    <property type="match status" value="1"/>
</dbReference>
<keyword evidence="5" id="KW-1185">Reference proteome</keyword>
<dbReference type="InterPro" id="IPR001303">
    <property type="entry name" value="Aldolase_II/adducin_N"/>
</dbReference>
<dbReference type="OrthoDB" id="9794581at2"/>
<evidence type="ECO:0000256" key="2">
    <source>
        <dbReference type="ARBA" id="ARBA00023239"/>
    </source>
</evidence>
<dbReference type="EMBL" id="CBXV010000002">
    <property type="protein sequence ID" value="CDM64466.1"/>
    <property type="molecule type" value="Genomic_DNA"/>
</dbReference>
<keyword evidence="1" id="KW-0479">Metal-binding</keyword>
<dbReference type="SUPFAM" id="SSF53639">
    <property type="entry name" value="AraD/HMP-PK domain-like"/>
    <property type="match status" value="1"/>
</dbReference>
<feature type="domain" description="Class II aldolase/adducin N-terminal" evidence="3">
    <location>
        <begin position="8"/>
        <end position="183"/>
    </location>
</feature>
<dbReference type="AlphaFoldDB" id="A0A0B6WTU6"/>
<dbReference type="GO" id="GO:0005829">
    <property type="term" value="C:cytosol"/>
    <property type="evidence" value="ECO:0007669"/>
    <property type="project" value="TreeGrafter"/>
</dbReference>
<dbReference type="GO" id="GO:0008738">
    <property type="term" value="F:L-fuculose-phosphate aldolase activity"/>
    <property type="evidence" value="ECO:0007669"/>
    <property type="project" value="UniProtKB-EC"/>
</dbReference>
<dbReference type="RefSeq" id="WP_060635241.1">
    <property type="nucleotide sequence ID" value="NZ_CBXV010000002.1"/>
</dbReference>
<dbReference type="InterPro" id="IPR036409">
    <property type="entry name" value="Aldolase_II/adducin_N_sf"/>
</dbReference>
<protein>
    <submittedName>
        <fullName evidence="4">Ribulose-5-phosphate 4-epimerase-like epimerase or aldolase</fullName>
        <ecNumber evidence="4">4.1.2.17</ecNumber>
    </submittedName>
</protein>
<dbReference type="STRING" id="454194.PYK22_00460"/>
<sequence>MDERTARREIVEIGRLLYERGYVVSSDGNLSVRLDDGRIVATPTQVCKGRMTEEALAITDLEGRSLNGRRPSSELKMHLLIYREREDVRAVCHAHPPHGTAFAVAGLPIDQPILSEVILALGCVPLAPYGTPSTEELTEAMRPLVKHHNALLMANHGAVAYGGDLWQAFDRMETLEHTARIAILARLLGRPQQLPPRAIEKLINIREAAGYLDERARCQACGYLHDLQIACPVTSEPRPPDGKISLTREELIQLLCEVASASSNG</sequence>
<evidence type="ECO:0000313" key="4">
    <source>
        <dbReference type="EMBL" id="CDM64466.1"/>
    </source>
</evidence>